<keyword evidence="7" id="KW-0378">Hydrolase</keyword>
<comment type="subcellular location">
    <subcellularLocation>
        <location evidence="2">Cytoplasm</location>
    </subcellularLocation>
</comment>
<dbReference type="Proteomes" id="UP000823046">
    <property type="component" value="Unassembled WGS sequence"/>
</dbReference>
<comment type="caution">
    <text evidence="11">The sequence shown here is derived from an EMBL/GenBank/DDBJ whole genome shotgun (WGS) entry which is preliminary data.</text>
</comment>
<proteinExistence type="inferred from homology"/>
<dbReference type="EMBL" id="JADAQX010000386">
    <property type="protein sequence ID" value="KAF8820438.1"/>
    <property type="molecule type" value="Genomic_DNA"/>
</dbReference>
<sequence>MLYVAEEDDSPFEAKNVKISQPFLLNTNKYIYKEDWGEQNAKKRNGRLFIADFEKVAVSAVTPYEGEELSYAEPQWLREEDSFVCTGWSTLPFRLGLIHCSNRPCGIYVATLAEKLSTTSETKETSLLIQKMADTSISHKNSSVSTSSPPIIPIVEGKDAQQTSEASSLPELASSKDSSKPKSLDCQWIRISTDQEFSAWSPTRLLQTGSLDENVERVAYLALDKESKDIRPHKGISHIRIVSLRWIGRNIQENAERKGEPLSSSWQILSHSRVDYLRLGDCNTYMFSHFSMPPFNGLYTLRLIRQQSPNTIYVNTFCGPVASIVGIHLDAIEASKCTLSRLRVTNAKSFLPSFSVLDSLHLLDYKNNRFLIEHQSPLSPSHVFIAILDTSAVFEPHLLCVRILALFSLGNPSMEASTNGELTHTSPSWNRFTHAHSLLLHKTWKIFEDRHIVVKSERNPEEKRKIAVVLHGGPHSCYHSGFFPHILFLMELGFDILGVNYRGSLGFGQEEVLSLLGKVGKQDVMDVKEAFSSYLKCNPSLYDEHHSVVLGGSHGGFLVCHLIGQFPSLFGAASTLNPVTDLVSMMGSTDIPDWCLAEGCDETYNPSLLLTDEQLVQLRSASPLRFVKFVETPLLLGVGGSDLRVPPSQSLQYYKLLRALRKRCRLLYFPENDHRVASLPCSENYWVNVAVWFTRWTGNPQETSQA</sequence>
<evidence type="ECO:0000259" key="9">
    <source>
        <dbReference type="Pfam" id="PF00326"/>
    </source>
</evidence>
<organism evidence="11 12">
    <name type="scientific">Cardiosporidium cionae</name>
    <dbReference type="NCBI Taxonomy" id="476202"/>
    <lineage>
        <taxon>Eukaryota</taxon>
        <taxon>Sar</taxon>
        <taxon>Alveolata</taxon>
        <taxon>Apicomplexa</taxon>
        <taxon>Aconoidasida</taxon>
        <taxon>Nephromycida</taxon>
        <taxon>Cardiosporidium</taxon>
    </lineage>
</organism>
<evidence type="ECO:0000259" key="10">
    <source>
        <dbReference type="Pfam" id="PF19283"/>
    </source>
</evidence>
<evidence type="ECO:0000256" key="5">
    <source>
        <dbReference type="ARBA" id="ARBA00012917"/>
    </source>
</evidence>
<name>A0ABQ7J8W7_9APIC</name>
<dbReference type="Pfam" id="PF00326">
    <property type="entry name" value="Peptidase_S9"/>
    <property type="match status" value="1"/>
</dbReference>
<evidence type="ECO:0000256" key="3">
    <source>
        <dbReference type="ARBA" id="ARBA00010040"/>
    </source>
</evidence>
<gene>
    <name evidence="11" type="ORF">IE077_000486</name>
</gene>
<keyword evidence="6" id="KW-0963">Cytoplasm</keyword>
<feature type="domain" description="Peptidase S9 prolyl oligopeptidase catalytic" evidence="9">
    <location>
        <begin position="486"/>
        <end position="698"/>
    </location>
</feature>
<evidence type="ECO:0000256" key="4">
    <source>
        <dbReference type="ARBA" id="ARBA00011881"/>
    </source>
</evidence>
<comment type="catalytic activity">
    <reaction evidence="1">
        <text>Cleavage of an N-acetyl or N-formyl amino acid from the N-terminus of a polypeptide.</text>
        <dbReference type="EC" id="3.4.19.1"/>
    </reaction>
</comment>
<dbReference type="Gene3D" id="3.40.50.1820">
    <property type="entry name" value="alpha/beta hydrolase"/>
    <property type="match status" value="1"/>
</dbReference>
<keyword evidence="12" id="KW-1185">Reference proteome</keyword>
<dbReference type="PANTHER" id="PTHR42776">
    <property type="entry name" value="SERINE PEPTIDASE S9 FAMILY MEMBER"/>
    <property type="match status" value="1"/>
</dbReference>
<feature type="compositionally biased region" description="Low complexity" evidence="8">
    <location>
        <begin position="164"/>
        <end position="176"/>
    </location>
</feature>
<comment type="subunit">
    <text evidence="4">Homotetramer.</text>
</comment>
<reference evidence="11 12" key="1">
    <citation type="journal article" date="2020" name="bioRxiv">
        <title>Metabolic contributions of an alphaproteobacterial endosymbiont in the apicomplexan Cardiosporidium cionae.</title>
        <authorList>
            <person name="Hunter E.S."/>
            <person name="Paight C.J."/>
            <person name="Lane C.E."/>
        </authorList>
    </citation>
    <scope>NUCLEOTIDE SEQUENCE [LARGE SCALE GENOMIC DNA]</scope>
    <source>
        <strain evidence="11">ESH_2018</strain>
    </source>
</reference>
<evidence type="ECO:0000256" key="2">
    <source>
        <dbReference type="ARBA" id="ARBA00004496"/>
    </source>
</evidence>
<dbReference type="Pfam" id="PF19283">
    <property type="entry name" value="APEH_N"/>
    <property type="match status" value="1"/>
</dbReference>
<dbReference type="PANTHER" id="PTHR42776:SF4">
    <property type="entry name" value="ACYLAMINO-ACID-RELEASING ENZYME"/>
    <property type="match status" value="1"/>
</dbReference>
<evidence type="ECO:0000256" key="6">
    <source>
        <dbReference type="ARBA" id="ARBA00022490"/>
    </source>
</evidence>
<evidence type="ECO:0000256" key="8">
    <source>
        <dbReference type="SAM" id="MobiDB-lite"/>
    </source>
</evidence>
<dbReference type="InterPro" id="IPR029058">
    <property type="entry name" value="AB_hydrolase_fold"/>
</dbReference>
<evidence type="ECO:0000256" key="7">
    <source>
        <dbReference type="ARBA" id="ARBA00022801"/>
    </source>
</evidence>
<feature type="region of interest" description="Disordered" evidence="8">
    <location>
        <begin position="158"/>
        <end position="181"/>
    </location>
</feature>
<feature type="domain" description="Acylamino-acid-releasing enzyme N-terminal" evidence="10">
    <location>
        <begin position="32"/>
        <end position="125"/>
    </location>
</feature>
<accession>A0ABQ7J8W7</accession>
<dbReference type="SUPFAM" id="SSF53474">
    <property type="entry name" value="alpha/beta-Hydrolases"/>
    <property type="match status" value="1"/>
</dbReference>
<evidence type="ECO:0000256" key="1">
    <source>
        <dbReference type="ARBA" id="ARBA00000721"/>
    </source>
</evidence>
<dbReference type="InterPro" id="IPR001375">
    <property type="entry name" value="Peptidase_S9_cat"/>
</dbReference>
<evidence type="ECO:0000313" key="11">
    <source>
        <dbReference type="EMBL" id="KAF8820438.1"/>
    </source>
</evidence>
<dbReference type="EC" id="3.4.19.1" evidence="5"/>
<evidence type="ECO:0000313" key="12">
    <source>
        <dbReference type="Proteomes" id="UP000823046"/>
    </source>
</evidence>
<dbReference type="InterPro" id="IPR045550">
    <property type="entry name" value="AARE_N"/>
</dbReference>
<comment type="similarity">
    <text evidence="3">Belongs to the peptidase S9C family.</text>
</comment>
<protein>
    <recommendedName>
        <fullName evidence="5">acylaminoacyl-peptidase</fullName>
        <ecNumber evidence="5">3.4.19.1</ecNumber>
    </recommendedName>
</protein>